<protein>
    <submittedName>
        <fullName evidence="1">Uncharacterized protein</fullName>
    </submittedName>
</protein>
<sequence length="980" mass="113152">MPKTLPTKRQRASESTHCNICGLEIRTRGLASHLKKCEKQDRERWEDEQLADIVRIAEQKEHRKEHRRLRKQQKTLQNAHTGSAINPVAIWAAQDEGGVVENEGIENEIDMQGSSPHRRESIDFDPPAFSDVPDLNHPNEPPYELDDIKVEYHPHSKQPSTIHHFSEFSRGRPSEAQVPRNNSPWEPFRTRLDFEVAEIALEAALTKEQTNRLLDLVHRSASGTDTFTLQSHDEVRSLWEMASQRYTPFQKDIVSVEHHDETHEFEMHYRPLWDWALDLLRDRRLAYHFVFDAQRLSKFNGEQFVRFIDEPWTADAFWNAQSQLPPDAKPLAFILYADKNKLSSFGTAKGYPIIARIANLPVHIRNSNTALGGGRVVGWLPIVAEDQKHTRKKSFVDFKNAVWHKSFYQLLQSIELHSKTGYWFECGDQIRRCLWPLVLILSGDYEEQSVMALIRGVKGKFPCPICLVPQDEQSANRVFALRTTHNSQHVLRAARAKHTEREREEDLKAYSLRNVENVFWKIFLPDVHRALSVDRLHMNHEGLWEDHLWKDILFWISDLGREAAVKLDANFDAIPRWPNLTHFKAVVSVDFNDGSFHEDISKLILFTAQDVLCYSQSKLGYLLLRCVRYYIELDIYASLEVHTEETIAAGRASLDRFSELMDEYITESEPEMSKNWNFPKKHMITHIFDDILAKGATRNYNTKPNEKMHGALRKIYLRRTNFEDVAPQILRYDHWLLTSTAMCTELDELDEHVRMATTDPETNEPLGLEPDPVAHVHLGSKQGQHSFSDITCTHGSDRAFTDFRKKLNGFLNVFLPQNGIPLPDGPGRVLHLKAEDQITEFRFLRVTYKSMVDWRMRQDLLRCNPTFYGSPRFDCVIVKTAGKPFIARLVYLFGCSIGDADLHLAIIHPYNVGIGVRQRRDVDLGLWRVRATPRSSSEIISVQSIIRGAALAKDPETDGDYLVIHTVDTDMFLRVKSLQA</sequence>
<name>A0A9P7DKZ1_9AGAM</name>
<proteinExistence type="predicted"/>
<dbReference type="RefSeq" id="XP_041162519.1">
    <property type="nucleotide sequence ID" value="XM_041308345.1"/>
</dbReference>
<dbReference type="Proteomes" id="UP000719766">
    <property type="component" value="Unassembled WGS sequence"/>
</dbReference>
<dbReference type="AlphaFoldDB" id="A0A9P7DKZ1"/>
<gene>
    <name evidence="1" type="ORF">HD556DRAFT_1465398</name>
</gene>
<dbReference type="InterPro" id="IPR041078">
    <property type="entry name" value="Plavaka"/>
</dbReference>
<accession>A0A9P7DKZ1</accession>
<keyword evidence="2" id="KW-1185">Reference proteome</keyword>
<comment type="caution">
    <text evidence="1">The sequence shown here is derived from an EMBL/GenBank/DDBJ whole genome shotgun (WGS) entry which is preliminary data.</text>
</comment>
<reference evidence="1" key="1">
    <citation type="journal article" date="2020" name="New Phytol.">
        <title>Comparative genomics reveals dynamic genome evolution in host specialist ectomycorrhizal fungi.</title>
        <authorList>
            <person name="Lofgren L.A."/>
            <person name="Nguyen N.H."/>
            <person name="Vilgalys R."/>
            <person name="Ruytinx J."/>
            <person name="Liao H.L."/>
            <person name="Branco S."/>
            <person name="Kuo A."/>
            <person name="LaButti K."/>
            <person name="Lipzen A."/>
            <person name="Andreopoulos W."/>
            <person name="Pangilinan J."/>
            <person name="Riley R."/>
            <person name="Hundley H."/>
            <person name="Na H."/>
            <person name="Barry K."/>
            <person name="Grigoriev I.V."/>
            <person name="Stajich J.E."/>
            <person name="Kennedy P.G."/>
        </authorList>
    </citation>
    <scope>NUCLEOTIDE SEQUENCE</scope>
    <source>
        <strain evidence="1">S12</strain>
    </source>
</reference>
<dbReference type="Pfam" id="PF18759">
    <property type="entry name" value="Plavaka"/>
    <property type="match status" value="1"/>
</dbReference>
<evidence type="ECO:0000313" key="2">
    <source>
        <dbReference type="Proteomes" id="UP000719766"/>
    </source>
</evidence>
<organism evidence="1 2">
    <name type="scientific">Suillus plorans</name>
    <dbReference type="NCBI Taxonomy" id="116603"/>
    <lineage>
        <taxon>Eukaryota</taxon>
        <taxon>Fungi</taxon>
        <taxon>Dikarya</taxon>
        <taxon>Basidiomycota</taxon>
        <taxon>Agaricomycotina</taxon>
        <taxon>Agaricomycetes</taxon>
        <taxon>Agaricomycetidae</taxon>
        <taxon>Boletales</taxon>
        <taxon>Suillineae</taxon>
        <taxon>Suillaceae</taxon>
        <taxon>Suillus</taxon>
    </lineage>
</organism>
<dbReference type="OrthoDB" id="3239511at2759"/>
<evidence type="ECO:0000313" key="1">
    <source>
        <dbReference type="EMBL" id="KAG1797409.1"/>
    </source>
</evidence>
<dbReference type="EMBL" id="JABBWE010000016">
    <property type="protein sequence ID" value="KAG1797409.1"/>
    <property type="molecule type" value="Genomic_DNA"/>
</dbReference>
<dbReference type="GeneID" id="64602109"/>